<dbReference type="Proteomes" id="UP000664169">
    <property type="component" value="Unassembled WGS sequence"/>
</dbReference>
<dbReference type="InterPro" id="IPR001547">
    <property type="entry name" value="Glyco_hydro_5"/>
</dbReference>
<gene>
    <name evidence="6" type="ORF">GOMPHAMPRED_000342</name>
</gene>
<dbReference type="GO" id="GO:0000272">
    <property type="term" value="P:polysaccharide catabolic process"/>
    <property type="evidence" value="ECO:0007669"/>
    <property type="project" value="InterPro"/>
</dbReference>
<evidence type="ECO:0000259" key="5">
    <source>
        <dbReference type="Pfam" id="PF00150"/>
    </source>
</evidence>
<organism evidence="6 7">
    <name type="scientific">Gomphillus americanus</name>
    <dbReference type="NCBI Taxonomy" id="1940652"/>
    <lineage>
        <taxon>Eukaryota</taxon>
        <taxon>Fungi</taxon>
        <taxon>Dikarya</taxon>
        <taxon>Ascomycota</taxon>
        <taxon>Pezizomycotina</taxon>
        <taxon>Lecanoromycetes</taxon>
        <taxon>OSLEUM clade</taxon>
        <taxon>Ostropomycetidae</taxon>
        <taxon>Ostropales</taxon>
        <taxon>Graphidaceae</taxon>
        <taxon>Gomphilloideae</taxon>
        <taxon>Gomphillus</taxon>
    </lineage>
</organism>
<dbReference type="EMBL" id="CAJPDQ010000001">
    <property type="protein sequence ID" value="CAF9903525.1"/>
    <property type="molecule type" value="Genomic_DNA"/>
</dbReference>
<keyword evidence="2 4" id="KW-0378">Hydrolase</keyword>
<dbReference type="PANTHER" id="PTHR31263">
    <property type="entry name" value="CELLULASE FAMILY PROTEIN (AFU_ORTHOLOGUE AFUA_5G14560)"/>
    <property type="match status" value="1"/>
</dbReference>
<dbReference type="OrthoDB" id="442731at2759"/>
<sequence length="370" mass="42128">MQDRLFQPPLRTKGRYILDSIDTRIKFCSVNWYGGSDELFIPSGLDIRHRNAIAHQIRSMGFNTVRLPYSDELVLSNPLVPATLLSANKDLEGSRALDIFEACVVALTDAGLGVIINNHITQAGWCDGKNLCDAGWSNSHLGPICRVRQTEQQWISHWTTLMARPGIKDNPLVVGCDLRNEPRGLWGTTSWGAWQRAAQKCGNELLKQNKDWLIIVEGIGSANDCSGARKEPVQLIEPHRLVYSVHVFSWSGWGSMDPYSRRPYPAFVLAMQKKWGYLLTEDIAPVWVAEIGNTNGPTKGDLHYWNNLMRYLEHVDADWGYWALNPRKPKDNVVETWGLINDDWKTVVEDYRMESLRKLMPHMNNNKTEI</sequence>
<dbReference type="Gene3D" id="3.20.20.80">
    <property type="entry name" value="Glycosidases"/>
    <property type="match status" value="1"/>
</dbReference>
<evidence type="ECO:0000313" key="7">
    <source>
        <dbReference type="Proteomes" id="UP000664169"/>
    </source>
</evidence>
<evidence type="ECO:0000256" key="2">
    <source>
        <dbReference type="ARBA" id="ARBA00022801"/>
    </source>
</evidence>
<dbReference type="PANTHER" id="PTHR31263:SF0">
    <property type="entry name" value="CELLULASE FAMILY PROTEIN (AFU_ORTHOLOGUE AFUA_5G14560)"/>
    <property type="match status" value="1"/>
</dbReference>
<comment type="caution">
    <text evidence="6">The sequence shown here is derived from an EMBL/GenBank/DDBJ whole genome shotgun (WGS) entry which is preliminary data.</text>
</comment>
<protein>
    <recommendedName>
        <fullName evidence="5">Glycoside hydrolase family 5 domain-containing protein</fullName>
    </recommendedName>
</protein>
<comment type="similarity">
    <text evidence="1 4">Belongs to the glycosyl hydrolase 5 (cellulase A) family.</text>
</comment>
<evidence type="ECO:0000256" key="1">
    <source>
        <dbReference type="ARBA" id="ARBA00005641"/>
    </source>
</evidence>
<dbReference type="Pfam" id="PF00150">
    <property type="entry name" value="Cellulase"/>
    <property type="match status" value="1"/>
</dbReference>
<dbReference type="AlphaFoldDB" id="A0A8H3EDA6"/>
<dbReference type="GO" id="GO:0004553">
    <property type="term" value="F:hydrolase activity, hydrolyzing O-glycosyl compounds"/>
    <property type="evidence" value="ECO:0007669"/>
    <property type="project" value="InterPro"/>
</dbReference>
<keyword evidence="7" id="KW-1185">Reference proteome</keyword>
<accession>A0A8H3EDA6</accession>
<feature type="domain" description="Glycoside hydrolase family 5" evidence="5">
    <location>
        <begin position="49"/>
        <end position="326"/>
    </location>
</feature>
<evidence type="ECO:0000256" key="3">
    <source>
        <dbReference type="ARBA" id="ARBA00023295"/>
    </source>
</evidence>
<keyword evidence="3 4" id="KW-0326">Glycosidase</keyword>
<dbReference type="SUPFAM" id="SSF51445">
    <property type="entry name" value="(Trans)glycosidases"/>
    <property type="match status" value="1"/>
</dbReference>
<name>A0A8H3EDA6_9LECA</name>
<dbReference type="InterPro" id="IPR017853">
    <property type="entry name" value="GH"/>
</dbReference>
<proteinExistence type="inferred from homology"/>
<evidence type="ECO:0000256" key="4">
    <source>
        <dbReference type="RuleBase" id="RU361153"/>
    </source>
</evidence>
<reference evidence="6" key="1">
    <citation type="submission" date="2021-03" db="EMBL/GenBank/DDBJ databases">
        <authorList>
            <person name="Tagirdzhanova G."/>
        </authorList>
    </citation>
    <scope>NUCLEOTIDE SEQUENCE</scope>
</reference>
<evidence type="ECO:0000313" key="6">
    <source>
        <dbReference type="EMBL" id="CAF9903525.1"/>
    </source>
</evidence>